<dbReference type="Proteomes" id="UP001059931">
    <property type="component" value="Segment"/>
</dbReference>
<evidence type="ECO:0000256" key="1">
    <source>
        <dbReference type="ARBA" id="ARBA00004328"/>
    </source>
</evidence>
<dbReference type="GO" id="GO:0019028">
    <property type="term" value="C:viral capsid"/>
    <property type="evidence" value="ECO:0007669"/>
    <property type="project" value="UniProtKB-KW"/>
</dbReference>
<dbReference type="Pfam" id="PF01819">
    <property type="entry name" value="Levi_coat"/>
    <property type="match status" value="1"/>
</dbReference>
<dbReference type="Gene3D" id="3.30.380.10">
    <property type="entry name" value="MS2 Viral Coat Protein"/>
    <property type="match status" value="1"/>
</dbReference>
<dbReference type="InterPro" id="IPR002703">
    <property type="entry name" value="Levivir_coat"/>
</dbReference>
<keyword evidence="5" id="KW-1185">Reference proteome</keyword>
<dbReference type="InterPro" id="IPR015954">
    <property type="entry name" value="Phage_RNA-type_capsid"/>
</dbReference>
<proteinExistence type="predicted"/>
<evidence type="ECO:0000313" key="5">
    <source>
        <dbReference type="Proteomes" id="UP001059931"/>
    </source>
</evidence>
<dbReference type="EMBL" id="MZ679633">
    <property type="protein sequence ID" value="UJQ85345.1"/>
    <property type="molecule type" value="Genomic_RNA"/>
</dbReference>
<keyword evidence="3" id="KW-0946">Virion</keyword>
<accession>A0ABY3SS68</accession>
<reference evidence="4" key="1">
    <citation type="submission" date="2021-05" db="EMBL/GenBank/DDBJ databases">
        <authorList>
            <person name="Chen Y.-M."/>
            <person name="Zhang Y.-Z."/>
        </authorList>
    </citation>
    <scope>NUCLEOTIDE SEQUENCE</scope>
    <source>
        <strain evidence="4">48-k141_266813</strain>
    </source>
</reference>
<protein>
    <submittedName>
        <fullName evidence="4">Coat protein</fullName>
    </submittedName>
</protein>
<sequence>MPQLQNLVLTDRATTPVSHTFTPQGINAQTGVATVTESNGILVGENRVTISTRRVNGKVKTRMVFTAPIVQTETVSGVSRPVVVREGIVEVNATFSLESSEQERNNLIGMVMSALGTDKALVHDTIVKAQNVY</sequence>
<evidence type="ECO:0000313" key="4">
    <source>
        <dbReference type="EMBL" id="UJQ85345.1"/>
    </source>
</evidence>
<keyword evidence="2 4" id="KW-0167">Capsid protein</keyword>
<reference evidence="4" key="2">
    <citation type="journal article" date="2022" name="Nat. Microbiol.">
        <title>RNA viromes from terrestrial sites across China expand environmental viral diversity.</title>
        <authorList>
            <person name="Chiapello M."/>
            <person name="Rodriguez-Romero J."/>
            <person name="Ayllon M.A."/>
            <person name="Turina M."/>
        </authorList>
    </citation>
    <scope>NUCLEOTIDE SEQUENCE</scope>
    <source>
        <strain evidence="4">48-k141_266813</strain>
    </source>
</reference>
<name>A0ABY3SS68_9VIRU</name>
<evidence type="ECO:0000256" key="3">
    <source>
        <dbReference type="ARBA" id="ARBA00022844"/>
    </source>
</evidence>
<comment type="subcellular location">
    <subcellularLocation>
        <location evidence="1">Virion</location>
    </subcellularLocation>
</comment>
<evidence type="ECO:0000256" key="2">
    <source>
        <dbReference type="ARBA" id="ARBA00022561"/>
    </source>
</evidence>
<organism evidence="4 5">
    <name type="scientific">Leviviridae sp</name>
    <dbReference type="NCBI Taxonomy" id="2027243"/>
    <lineage>
        <taxon>Viruses</taxon>
        <taxon>Riboviria</taxon>
        <taxon>Orthornavirae</taxon>
        <taxon>Lenarviricota</taxon>
        <taxon>Leviviricetes</taxon>
        <taxon>Norzivirales</taxon>
        <taxon>Fiersviridae</taxon>
    </lineage>
</organism>
<dbReference type="SUPFAM" id="SSF55405">
    <property type="entry name" value="RNA bacteriophage capsid protein"/>
    <property type="match status" value="1"/>
</dbReference>